<reference evidence="1 2" key="1">
    <citation type="journal article" date="2015" name="Stand. Genomic Sci.">
        <title>Genomic Encyclopedia of Bacterial and Archaeal Type Strains, Phase III: the genomes of soil and plant-associated and newly described type strains.</title>
        <authorList>
            <person name="Whitman W.B."/>
            <person name="Woyke T."/>
            <person name="Klenk H.P."/>
            <person name="Zhou Y."/>
            <person name="Lilburn T.G."/>
            <person name="Beck B.J."/>
            <person name="De Vos P."/>
            <person name="Vandamme P."/>
            <person name="Eisen J.A."/>
            <person name="Garrity G."/>
            <person name="Hugenholtz P."/>
            <person name="Kyrpides N.C."/>
        </authorList>
    </citation>
    <scope>NUCLEOTIDE SEQUENCE [LARGE SCALE GENOMIC DNA]</scope>
    <source>
        <strain evidence="1 2">CGMCC 1.10822</strain>
    </source>
</reference>
<proteinExistence type="predicted"/>
<evidence type="ECO:0000313" key="1">
    <source>
        <dbReference type="EMBL" id="TWI65187.1"/>
    </source>
</evidence>
<dbReference type="OrthoDB" id="6688863at2"/>
<dbReference type="Pfam" id="PF06892">
    <property type="entry name" value="Phage_CP76"/>
    <property type="match status" value="1"/>
</dbReference>
<comment type="caution">
    <text evidence="1">The sequence shown here is derived from an EMBL/GenBank/DDBJ whole genome shotgun (WGS) entry which is preliminary data.</text>
</comment>
<dbReference type="InterPro" id="IPR009679">
    <property type="entry name" value="Phage_186_CII-like"/>
</dbReference>
<protein>
    <submittedName>
        <fullName evidence="1">Phage regulatory protein CII</fullName>
    </submittedName>
</protein>
<keyword evidence="2" id="KW-1185">Reference proteome</keyword>
<accession>A0A562R7Z6</accession>
<sequence>MNILDAFYRTVHDAVGGCEALAVRLGMSAQILRNKANPNNPANRVLLEDVDQVMGITGDIRVLHALAANHGHVCVRTDPAASASDLAVLELVVQVMTGNGDVGAEVNRTLADGRVERHEIEAVEAAVYRTNQAMQQLVERLKGMAEK</sequence>
<name>A0A562R7Z6_9BURK</name>
<dbReference type="AlphaFoldDB" id="A0A562R7Z6"/>
<dbReference type="RefSeq" id="WP_145649439.1">
    <property type="nucleotide sequence ID" value="NZ_VLLB01000004.1"/>
</dbReference>
<dbReference type="Proteomes" id="UP000318431">
    <property type="component" value="Unassembled WGS sequence"/>
</dbReference>
<gene>
    <name evidence="1" type="ORF">IP91_02594</name>
</gene>
<dbReference type="EMBL" id="VLLB01000004">
    <property type="protein sequence ID" value="TWI65187.1"/>
    <property type="molecule type" value="Genomic_DNA"/>
</dbReference>
<dbReference type="GO" id="GO:0003677">
    <property type="term" value="F:DNA binding"/>
    <property type="evidence" value="ECO:0007669"/>
    <property type="project" value="InterPro"/>
</dbReference>
<evidence type="ECO:0000313" key="2">
    <source>
        <dbReference type="Proteomes" id="UP000318431"/>
    </source>
</evidence>
<organism evidence="1 2">
    <name type="scientific">Pseudoduganella lurida</name>
    <dbReference type="NCBI Taxonomy" id="1036180"/>
    <lineage>
        <taxon>Bacteria</taxon>
        <taxon>Pseudomonadati</taxon>
        <taxon>Pseudomonadota</taxon>
        <taxon>Betaproteobacteria</taxon>
        <taxon>Burkholderiales</taxon>
        <taxon>Oxalobacteraceae</taxon>
        <taxon>Telluria group</taxon>
        <taxon>Pseudoduganella</taxon>
    </lineage>
</organism>